<feature type="transmembrane region" description="Helical" evidence="10">
    <location>
        <begin position="795"/>
        <end position="818"/>
    </location>
</feature>
<dbReference type="GO" id="GO:0005524">
    <property type="term" value="F:ATP binding"/>
    <property type="evidence" value="ECO:0007669"/>
    <property type="project" value="UniProtKB-KW"/>
</dbReference>
<dbReference type="PANTHER" id="PTHR24223:SF456">
    <property type="entry name" value="MULTIDRUG RESISTANCE-ASSOCIATED PROTEIN LETHAL(2)03659"/>
    <property type="match status" value="1"/>
</dbReference>
<evidence type="ECO:0000313" key="14">
    <source>
        <dbReference type="Proteomes" id="UP000663889"/>
    </source>
</evidence>
<feature type="transmembrane region" description="Helical" evidence="10">
    <location>
        <begin position="874"/>
        <end position="894"/>
    </location>
</feature>
<dbReference type="GO" id="GO:0140359">
    <property type="term" value="F:ABC-type transporter activity"/>
    <property type="evidence" value="ECO:0007669"/>
    <property type="project" value="InterPro"/>
</dbReference>
<dbReference type="EMBL" id="CAJNOU010001204">
    <property type="protein sequence ID" value="CAF1168393.1"/>
    <property type="molecule type" value="Genomic_DNA"/>
</dbReference>
<comment type="subcellular location">
    <subcellularLocation>
        <location evidence="1">Membrane</location>
        <topology evidence="1">Multi-pass membrane protein</topology>
    </subcellularLocation>
</comment>
<organism evidence="13 14">
    <name type="scientific">Rotaria sordida</name>
    <dbReference type="NCBI Taxonomy" id="392033"/>
    <lineage>
        <taxon>Eukaryota</taxon>
        <taxon>Metazoa</taxon>
        <taxon>Spiralia</taxon>
        <taxon>Gnathifera</taxon>
        <taxon>Rotifera</taxon>
        <taxon>Eurotatoria</taxon>
        <taxon>Bdelloidea</taxon>
        <taxon>Philodinida</taxon>
        <taxon>Philodinidae</taxon>
        <taxon>Rotaria</taxon>
    </lineage>
</organism>
<comment type="caution">
    <text evidence="13">The sequence shown here is derived from an EMBL/GenBank/DDBJ whole genome shotgun (WGS) entry which is preliminary data.</text>
</comment>
<dbReference type="InterPro" id="IPR050173">
    <property type="entry name" value="ABC_transporter_C-like"/>
</dbReference>
<dbReference type="SUPFAM" id="SSF90123">
    <property type="entry name" value="ABC transporter transmembrane region"/>
    <property type="match status" value="2"/>
</dbReference>
<evidence type="ECO:0000256" key="6">
    <source>
        <dbReference type="ARBA" id="ARBA00022741"/>
    </source>
</evidence>
<comment type="similarity">
    <text evidence="2">Belongs to the ABC transporter superfamily. ABCC family. Conjugate transporter (TC 3.A.1.208) subfamily.</text>
</comment>
<dbReference type="SUPFAM" id="SSF47616">
    <property type="entry name" value="GST C-terminal domain-like"/>
    <property type="match status" value="1"/>
</dbReference>
<keyword evidence="8 10" id="KW-1133">Transmembrane helix</keyword>
<evidence type="ECO:0000256" key="10">
    <source>
        <dbReference type="SAM" id="Phobius"/>
    </source>
</evidence>
<dbReference type="GO" id="GO:0016020">
    <property type="term" value="C:membrane"/>
    <property type="evidence" value="ECO:0007669"/>
    <property type="project" value="UniProtKB-SubCell"/>
</dbReference>
<feature type="transmembrane region" description="Helical" evidence="10">
    <location>
        <begin position="1092"/>
        <end position="1110"/>
    </location>
</feature>
<evidence type="ECO:0000256" key="5">
    <source>
        <dbReference type="ARBA" id="ARBA00022737"/>
    </source>
</evidence>
<feature type="transmembrane region" description="Helical" evidence="10">
    <location>
        <begin position="1063"/>
        <end position="1086"/>
    </location>
</feature>
<dbReference type="InterPro" id="IPR010987">
    <property type="entry name" value="Glutathione-S-Trfase_C-like"/>
</dbReference>
<feature type="domain" description="GST C-terminal" evidence="11">
    <location>
        <begin position="1"/>
        <end position="116"/>
    </location>
</feature>
<dbReference type="PANTHER" id="PTHR24223">
    <property type="entry name" value="ATP-BINDING CASSETTE SUB-FAMILY C"/>
    <property type="match status" value="1"/>
</dbReference>
<feature type="transmembrane region" description="Helical" evidence="10">
    <location>
        <begin position="974"/>
        <end position="991"/>
    </location>
</feature>
<dbReference type="Gene3D" id="3.40.50.300">
    <property type="entry name" value="P-loop containing nucleotide triphosphate hydrolases"/>
    <property type="match status" value="1"/>
</dbReference>
<dbReference type="SUPFAM" id="SSF52540">
    <property type="entry name" value="P-loop containing nucleoside triphosphate hydrolases"/>
    <property type="match status" value="1"/>
</dbReference>
<dbReference type="InterPro" id="IPR027417">
    <property type="entry name" value="P-loop_NTPase"/>
</dbReference>
<feature type="domain" description="ABC transmembrane type-1" evidence="12">
    <location>
        <begin position="411"/>
        <end position="530"/>
    </location>
</feature>
<feature type="transmembrane region" description="Helical" evidence="10">
    <location>
        <begin position="328"/>
        <end position="352"/>
    </location>
</feature>
<dbReference type="InterPro" id="IPR004046">
    <property type="entry name" value="GST_C"/>
</dbReference>
<feature type="transmembrane region" description="Helical" evidence="10">
    <location>
        <begin position="410"/>
        <end position="426"/>
    </location>
</feature>
<name>A0A814U0D1_9BILA</name>
<protein>
    <submittedName>
        <fullName evidence="13">Uncharacterized protein</fullName>
    </submittedName>
</protein>
<dbReference type="InterPro" id="IPR036640">
    <property type="entry name" value="ABC1_TM_sf"/>
</dbReference>
<feature type="transmembrane region" description="Helical" evidence="10">
    <location>
        <begin position="949"/>
        <end position="968"/>
    </location>
</feature>
<evidence type="ECO:0000256" key="4">
    <source>
        <dbReference type="ARBA" id="ARBA00022692"/>
    </source>
</evidence>
<gene>
    <name evidence="13" type="ORF">SEV965_LOCUS19371</name>
</gene>
<keyword evidence="5" id="KW-0677">Repeat</keyword>
<evidence type="ECO:0000313" key="13">
    <source>
        <dbReference type="EMBL" id="CAF1168393.1"/>
    </source>
</evidence>
<dbReference type="Pfam" id="PF14497">
    <property type="entry name" value="GST_C_3"/>
    <property type="match status" value="1"/>
</dbReference>
<dbReference type="InterPro" id="IPR011527">
    <property type="entry name" value="ABC1_TM_dom"/>
</dbReference>
<keyword evidence="6" id="KW-0547">Nucleotide-binding</keyword>
<keyword evidence="7" id="KW-0067">ATP-binding</keyword>
<keyword evidence="9 10" id="KW-0472">Membrane</keyword>
<evidence type="ECO:0000259" key="11">
    <source>
        <dbReference type="PROSITE" id="PS50405"/>
    </source>
</evidence>
<proteinExistence type="inferred from homology"/>
<feature type="domain" description="ABC transmembrane type-1" evidence="12">
    <location>
        <begin position="810"/>
        <end position="1111"/>
    </location>
</feature>
<accession>A0A814U0D1</accession>
<evidence type="ECO:0000259" key="12">
    <source>
        <dbReference type="PROSITE" id="PS50929"/>
    </source>
</evidence>
<dbReference type="Pfam" id="PF00664">
    <property type="entry name" value="ABC_membrane"/>
    <property type="match status" value="2"/>
</dbReference>
<keyword evidence="3" id="KW-0813">Transport</keyword>
<dbReference type="Gene3D" id="1.20.1560.10">
    <property type="entry name" value="ABC transporter type 1, transmembrane domain"/>
    <property type="match status" value="2"/>
</dbReference>
<evidence type="ECO:0000256" key="1">
    <source>
        <dbReference type="ARBA" id="ARBA00004141"/>
    </source>
</evidence>
<evidence type="ECO:0000256" key="7">
    <source>
        <dbReference type="ARBA" id="ARBA00022840"/>
    </source>
</evidence>
<dbReference type="AlphaFoldDB" id="A0A814U0D1"/>
<sequence>MLCEQAYDLRVQYGVFCYDPNGDSESERKKFLETNVTEYIKQFDAFLSKNKSKFAVGDKPTVADFQLFDYIDASCSLEGGRALLDKYTNVKELLQRVRELPELKDYIPNAHAQLPISGKMSKFGGQVDTFSRAYLFDQAQKFIDEFEKSHRPSIPMSARNTSLSRKIFDRIQSNFSDVQSCLTSVTVLLADTYALSGNKLIASNIRTKLSQSSMKKAVGYSWTVISGKIFKFRAHDRSHPCSQEIYVELDRLQNELIEHGYKYDESWIIRPLENGTLDVNDLYELLPDYEAAALTDKLEANWFAETKRNPNKPSLIRATLCTLRWKPFLIGLILIPSEFFDIIQPLLLTFLMKFFEPCSTMPAWYAWLLAMSTIFTAFCSSVIVNYGIYLNNNLALQMRVAYSGLIFRKLSPLEVFILILLFWYYVKQVSLIAISYTLVLLVIQSIFSRFILHFRNSILQVTDQRVKIMSEIIKSMRIVKMYCWEMAFDKKIRHVRRREIIQYMYCLMFDCVQMLFSQTYINVTFLLMYGTMWWFNIRLDIRFFAVASCLLSHMRFSVVEFFNNAVKDLVHYMAAQKRIQTFLLLDESERDNRLLSRSHSELAYIEQNEPTIVKNNPTQLPKVICNLKQAQWEKSSLLQTLTGEIAIFDGKVRMHGSFCYVPQESWIFSSTIKTNILFGKVYDRNLFHRVVKATALDTDFAQLPNEENTLVGDQGVMLSGGEMVQIGTYTDLLASSTSFARLLDDIHQFEQQQSIELYQQQSIISSTCSDVDEEMLALSTNVETKRKGTVKSHVYVAYLKAGAGIIMGLFIVIILSFVREGASIFSNWWLAKWSDDESYRYRILNNCTTVQNNKNNTVWSMSNAEWNNHRNQRFYIYCVIVFILVLMTFFRAIITEFMFLNAGRVLHNKMFRRLIRCPIAFFDTNPVGRILNRFTKDVATMDDQLPVDIYDFLNCCFLVLGTVVLVGMLNPWSFIPAVISLIGLLFVRYYYAPCSRDLRRLESITRSPVYSYLTSTIHGLKVIRSYHAEHMCSIEFFSHLDNNTRAYHLIFITNRWAALRFDWVALSFIALVTILSMILRVTGYRYFSTADIAMTLSYSLSLMGLLQWAIR</sequence>
<evidence type="ECO:0000256" key="2">
    <source>
        <dbReference type="ARBA" id="ARBA00009726"/>
    </source>
</evidence>
<feature type="transmembrane region" description="Helical" evidence="10">
    <location>
        <begin position="364"/>
        <end position="389"/>
    </location>
</feature>
<dbReference type="InterPro" id="IPR036282">
    <property type="entry name" value="Glutathione-S-Trfase_C_sf"/>
</dbReference>
<dbReference type="CDD" id="cd03192">
    <property type="entry name" value="GST_C_Sigma_like"/>
    <property type="match status" value="1"/>
</dbReference>
<dbReference type="PROSITE" id="PS50929">
    <property type="entry name" value="ABC_TM1F"/>
    <property type="match status" value="2"/>
</dbReference>
<evidence type="ECO:0000256" key="9">
    <source>
        <dbReference type="ARBA" id="ARBA00023136"/>
    </source>
</evidence>
<reference evidence="13" key="1">
    <citation type="submission" date="2021-02" db="EMBL/GenBank/DDBJ databases">
        <authorList>
            <person name="Nowell W R."/>
        </authorList>
    </citation>
    <scope>NUCLEOTIDE SEQUENCE</scope>
</reference>
<evidence type="ECO:0000256" key="3">
    <source>
        <dbReference type="ARBA" id="ARBA00022448"/>
    </source>
</evidence>
<dbReference type="Proteomes" id="UP000663889">
    <property type="component" value="Unassembled WGS sequence"/>
</dbReference>
<dbReference type="FunFam" id="1.20.1560.10:FF:000013">
    <property type="entry name" value="ABC transporter C family member 2"/>
    <property type="match status" value="1"/>
</dbReference>
<keyword evidence="4 10" id="KW-0812">Transmembrane</keyword>
<evidence type="ECO:0000256" key="8">
    <source>
        <dbReference type="ARBA" id="ARBA00022989"/>
    </source>
</evidence>
<dbReference type="Gene3D" id="1.20.1050.130">
    <property type="match status" value="1"/>
</dbReference>
<dbReference type="PROSITE" id="PS50405">
    <property type="entry name" value="GST_CTER"/>
    <property type="match status" value="1"/>
</dbReference>
<feature type="transmembrane region" description="Helical" evidence="10">
    <location>
        <begin position="432"/>
        <end position="452"/>
    </location>
</feature>